<evidence type="ECO:0000259" key="6">
    <source>
        <dbReference type="PROSITE" id="PS51826"/>
    </source>
</evidence>
<keyword evidence="8" id="KW-1185">Reference proteome</keyword>
<organism evidence="7 8">
    <name type="scientific">Aquirufa esocilacus</name>
    <dbReference type="NCBI Taxonomy" id="3096513"/>
    <lineage>
        <taxon>Bacteria</taxon>
        <taxon>Pseudomonadati</taxon>
        <taxon>Bacteroidota</taxon>
        <taxon>Cytophagia</taxon>
        <taxon>Cytophagales</taxon>
        <taxon>Flectobacillaceae</taxon>
        <taxon>Aquirufa</taxon>
    </lineage>
</organism>
<comment type="caution">
    <text evidence="7">The sequence shown here is derived from an EMBL/GenBank/DDBJ whole genome shotgun (WGS) entry which is preliminary data.</text>
</comment>
<accession>A0ABW6DGG4</accession>
<dbReference type="SUPFAM" id="SSF51230">
    <property type="entry name" value="Single hybrid motif"/>
    <property type="match status" value="2"/>
</dbReference>
<dbReference type="RefSeq" id="WP_377980205.1">
    <property type="nucleotide sequence ID" value="NZ_JBBKXX010000001.1"/>
</dbReference>
<dbReference type="InterPro" id="IPR001078">
    <property type="entry name" value="2-oxoacid_DH_actylTfrase"/>
</dbReference>
<dbReference type="PROSITE" id="PS00189">
    <property type="entry name" value="LIPOYL"/>
    <property type="match status" value="2"/>
</dbReference>
<evidence type="ECO:0000256" key="1">
    <source>
        <dbReference type="ARBA" id="ARBA00001938"/>
    </source>
</evidence>
<dbReference type="PROSITE" id="PS51826">
    <property type="entry name" value="PSBD"/>
    <property type="match status" value="1"/>
</dbReference>
<dbReference type="PROSITE" id="PS50968">
    <property type="entry name" value="BIOTINYL_LIPOYL"/>
    <property type="match status" value="2"/>
</dbReference>
<dbReference type="PANTHER" id="PTHR23151:SF90">
    <property type="entry name" value="DIHYDROLIPOYLLYSINE-RESIDUE ACETYLTRANSFERASE COMPONENT OF PYRUVATE DEHYDROGENASE COMPLEX, MITOCHONDRIAL-RELATED"/>
    <property type="match status" value="1"/>
</dbReference>
<dbReference type="InterPro" id="IPR045257">
    <property type="entry name" value="E2/Pdx1"/>
</dbReference>
<dbReference type="Gene3D" id="3.30.559.10">
    <property type="entry name" value="Chloramphenicol acetyltransferase-like domain"/>
    <property type="match status" value="1"/>
</dbReference>
<dbReference type="Pfam" id="PF00198">
    <property type="entry name" value="2-oxoacid_dh"/>
    <property type="match status" value="1"/>
</dbReference>
<comment type="similarity">
    <text evidence="2 4">Belongs to the 2-oxoacid dehydrogenase family.</text>
</comment>
<dbReference type="PANTHER" id="PTHR23151">
    <property type="entry name" value="DIHYDROLIPOAMIDE ACETYL/SUCCINYL-TRANSFERASE-RELATED"/>
    <property type="match status" value="1"/>
</dbReference>
<evidence type="ECO:0000313" key="7">
    <source>
        <dbReference type="EMBL" id="MFD3407797.1"/>
    </source>
</evidence>
<dbReference type="SUPFAM" id="SSF52777">
    <property type="entry name" value="CoA-dependent acyltransferases"/>
    <property type="match status" value="1"/>
</dbReference>
<evidence type="ECO:0000259" key="5">
    <source>
        <dbReference type="PROSITE" id="PS50968"/>
    </source>
</evidence>
<dbReference type="InterPro" id="IPR023213">
    <property type="entry name" value="CAT-like_dom_sf"/>
</dbReference>
<evidence type="ECO:0000256" key="2">
    <source>
        <dbReference type="ARBA" id="ARBA00007317"/>
    </source>
</evidence>
<keyword evidence="3 4" id="KW-0450">Lipoyl</keyword>
<protein>
    <recommendedName>
        <fullName evidence="4">Dihydrolipoamide acetyltransferase component of pyruvate dehydrogenase complex</fullName>
        <ecNumber evidence="4">2.3.1.-</ecNumber>
    </recommendedName>
</protein>
<dbReference type="InterPro" id="IPR004167">
    <property type="entry name" value="PSBD"/>
</dbReference>
<dbReference type="CDD" id="cd06849">
    <property type="entry name" value="lipoyl_domain"/>
    <property type="match status" value="2"/>
</dbReference>
<dbReference type="Gene3D" id="4.10.320.10">
    <property type="entry name" value="E3-binding domain"/>
    <property type="match status" value="1"/>
</dbReference>
<name>A0ABW6DGG4_9BACT</name>
<feature type="domain" description="Lipoyl-binding" evidence="5">
    <location>
        <begin position="2"/>
        <end position="77"/>
    </location>
</feature>
<keyword evidence="4" id="KW-0808">Transferase</keyword>
<reference evidence="7 8" key="1">
    <citation type="submission" date="2024-03" db="EMBL/GenBank/DDBJ databases">
        <title>Aquirufa genome sequencing.</title>
        <authorList>
            <person name="Pitt A."/>
            <person name="Hahn M.W."/>
        </authorList>
    </citation>
    <scope>NUCLEOTIDE SEQUENCE [LARGE SCALE GENOMIC DNA]</scope>
    <source>
        <strain evidence="7 8">HETE-83D</strain>
    </source>
</reference>
<evidence type="ECO:0000256" key="4">
    <source>
        <dbReference type="RuleBase" id="RU003423"/>
    </source>
</evidence>
<dbReference type="Pfam" id="PF02817">
    <property type="entry name" value="E3_binding"/>
    <property type="match status" value="1"/>
</dbReference>
<dbReference type="InterPro" id="IPR011053">
    <property type="entry name" value="Single_hybrid_motif"/>
</dbReference>
<dbReference type="Pfam" id="PF00364">
    <property type="entry name" value="Biotin_lipoyl"/>
    <property type="match status" value="2"/>
</dbReference>
<keyword evidence="4" id="KW-0012">Acyltransferase</keyword>
<comment type="cofactor">
    <cofactor evidence="1 4">
        <name>(R)-lipoate</name>
        <dbReference type="ChEBI" id="CHEBI:83088"/>
    </cofactor>
</comment>
<gene>
    <name evidence="7" type="ORF">SKC37_03945</name>
</gene>
<proteinExistence type="inferred from homology"/>
<dbReference type="EMBL" id="JBBKXX010000001">
    <property type="protein sequence ID" value="MFD3407797.1"/>
    <property type="molecule type" value="Genomic_DNA"/>
</dbReference>
<dbReference type="InterPro" id="IPR036625">
    <property type="entry name" value="E3-bd_dom_sf"/>
</dbReference>
<dbReference type="InterPro" id="IPR003016">
    <property type="entry name" value="2-oxoA_DH_lipoyl-BS"/>
</dbReference>
<feature type="domain" description="Peripheral subunit-binding (PSBD)" evidence="6">
    <location>
        <begin position="267"/>
        <end position="304"/>
    </location>
</feature>
<feature type="domain" description="Lipoyl-binding" evidence="5">
    <location>
        <begin position="132"/>
        <end position="207"/>
    </location>
</feature>
<dbReference type="Gene3D" id="2.40.50.100">
    <property type="match status" value="2"/>
</dbReference>
<dbReference type="SUPFAM" id="SSF47005">
    <property type="entry name" value="Peripheral subunit-binding domain of 2-oxo acid dehydrogenase complex"/>
    <property type="match status" value="1"/>
</dbReference>
<dbReference type="InterPro" id="IPR000089">
    <property type="entry name" value="Biotin_lipoyl"/>
</dbReference>
<evidence type="ECO:0000313" key="8">
    <source>
        <dbReference type="Proteomes" id="UP001598019"/>
    </source>
</evidence>
<sequence>MAEIIRMPKMSDTMLEGVIANWLKKEGDVIKSGDIIAEVETDKATMELENYEDGTLLYIGVKVGEAVPVDGIIAIVGTPGEDYSALLAAPAAATSPATSPAPVASEPVAATAAPVAQAPAATPAIDLSGVKAVAVRMPKMSDTMIEGVIAKWLKAVGDVIKNGDIIAEVETDKATMELENYEDGTLLYIGAKEGQGVIVDGIIAIVGEPGANFQLILDAEAAPKASTPAPAPAAPAAAPVASAPAPAITKAPVVEEKTASKPGAELKASPLARALAKEKGYNLNWITGTGEGGRITKADVEEYNPNSGGANANFTGGVESFEDIPNSQMRKTIARRLSESKFSAPEFYLTMEINMDKAMEARVSMNETFPVKISFNDMVIKATALSLAKHPKVNSYWMEDRIRVNKHVHIGMAVAVEDGLLVPVIRFASEKSIAQISAEAKDLGAKAKGKLLQPKDWEGNTFTVSNLGMFGIDQFTSIINSPESCILAVGGIKETVGVKNGQFYATNIMKLTLTCDHRVVDGATGAAFLLTLKQYLEDPIKMFL</sequence>
<evidence type="ECO:0000256" key="3">
    <source>
        <dbReference type="ARBA" id="ARBA00022823"/>
    </source>
</evidence>
<dbReference type="Proteomes" id="UP001598019">
    <property type="component" value="Unassembled WGS sequence"/>
</dbReference>
<dbReference type="EC" id="2.3.1.-" evidence="4"/>